<accession>A0ABT6QBW5</accession>
<evidence type="ECO:0000313" key="2">
    <source>
        <dbReference type="EMBL" id="MDI2113778.1"/>
    </source>
</evidence>
<evidence type="ECO:0000313" key="3">
    <source>
        <dbReference type="Proteomes" id="UP001431775"/>
    </source>
</evidence>
<feature type="non-terminal residue" evidence="2">
    <location>
        <position position="1"/>
    </location>
</feature>
<comment type="caution">
    <text evidence="2">The sequence shown here is derived from an EMBL/GenBank/DDBJ whole genome shotgun (WGS) entry which is preliminary data.</text>
</comment>
<name>A0ABT6QBW5_9PROT</name>
<dbReference type="EMBL" id="JASBAN010000002">
    <property type="protein sequence ID" value="MDI2113778.1"/>
    <property type="molecule type" value="Genomic_DNA"/>
</dbReference>
<protein>
    <submittedName>
        <fullName evidence="2">Uncharacterized protein</fullName>
    </submittedName>
</protein>
<organism evidence="2 3">
    <name type="scientific">Commensalibacter nepenthis</name>
    <dbReference type="NCBI Taxonomy" id="3043872"/>
    <lineage>
        <taxon>Bacteria</taxon>
        <taxon>Pseudomonadati</taxon>
        <taxon>Pseudomonadota</taxon>
        <taxon>Alphaproteobacteria</taxon>
        <taxon>Acetobacterales</taxon>
        <taxon>Acetobacteraceae</taxon>
    </lineage>
</organism>
<proteinExistence type="predicted"/>
<feature type="region of interest" description="Disordered" evidence="1">
    <location>
        <begin position="20"/>
        <end position="91"/>
    </location>
</feature>
<reference evidence="2" key="1">
    <citation type="submission" date="2023-05" db="EMBL/GenBank/DDBJ databases">
        <title>Whole genome sequence of Commensalibacter sp.</title>
        <authorList>
            <person name="Charoenyingcharoen P."/>
            <person name="Yukphan P."/>
        </authorList>
    </citation>
    <scope>NUCLEOTIDE SEQUENCE</scope>
    <source>
        <strain evidence="2">TBRC 10068</strain>
    </source>
</reference>
<dbReference type="RefSeq" id="WP_281463429.1">
    <property type="nucleotide sequence ID" value="NZ_JASBAN010000002.1"/>
</dbReference>
<gene>
    <name evidence="2" type="ORF">QJV33_10910</name>
</gene>
<dbReference type="Proteomes" id="UP001431775">
    <property type="component" value="Unassembled WGS sequence"/>
</dbReference>
<feature type="compositionally biased region" description="Basic and acidic residues" evidence="1">
    <location>
        <begin position="53"/>
        <end position="67"/>
    </location>
</feature>
<evidence type="ECO:0000256" key="1">
    <source>
        <dbReference type="SAM" id="MobiDB-lite"/>
    </source>
</evidence>
<keyword evidence="3" id="KW-1185">Reference proteome</keyword>
<feature type="compositionally biased region" description="Basic and acidic residues" evidence="1">
    <location>
        <begin position="78"/>
        <end position="91"/>
    </location>
</feature>
<sequence>IVSTIIGAVLDAVNQDNANEQAAANATKKKDQTSVSGGSSGGNITPPDDNDGDKEPQKTENLTKDENGNPIGTNSKYAGKDSIRTLPKEAEQKTVDQWLQGAKKIDTPENYGLSKDGGKGQYYERADGVEFGIRKSNKNGTTIEIKNNNGQNIDPNFKIHFK</sequence>